<feature type="transmembrane region" description="Helical" evidence="11">
    <location>
        <begin position="20"/>
        <end position="40"/>
    </location>
</feature>
<comment type="similarity">
    <text evidence="3">Belongs to the binding-protein-dependent transport system permease family. MalFG subfamily.</text>
</comment>
<organism evidence="13 14">
    <name type="scientific">Rhizobium grahamii</name>
    <dbReference type="NCBI Taxonomy" id="1120045"/>
    <lineage>
        <taxon>Bacteria</taxon>
        <taxon>Pseudomonadati</taxon>
        <taxon>Pseudomonadota</taxon>
        <taxon>Alphaproteobacteria</taxon>
        <taxon>Hyphomicrobiales</taxon>
        <taxon>Rhizobiaceae</taxon>
        <taxon>Rhizobium/Agrobacterium group</taxon>
        <taxon>Rhizobium</taxon>
    </lineage>
</organism>
<keyword evidence="6" id="KW-0762">Sugar transport</keyword>
<evidence type="ECO:0000256" key="9">
    <source>
        <dbReference type="ARBA" id="ARBA00023136"/>
    </source>
</evidence>
<dbReference type="PANTHER" id="PTHR32243:SF50">
    <property type="entry name" value="MALTOSE_MALTODEXTRIN TRANSPORT SYSTEM PERMEASE PROTEIN MALG"/>
    <property type="match status" value="1"/>
</dbReference>
<dbReference type="SUPFAM" id="SSF161098">
    <property type="entry name" value="MetI-like"/>
    <property type="match status" value="1"/>
</dbReference>
<comment type="caution">
    <text evidence="13">The sequence shown here is derived from an EMBL/GenBank/DDBJ whole genome shotgun (WGS) entry which is preliminary data.</text>
</comment>
<evidence type="ECO:0000256" key="3">
    <source>
        <dbReference type="ARBA" id="ARBA00009047"/>
    </source>
</evidence>
<evidence type="ECO:0000256" key="2">
    <source>
        <dbReference type="ARBA" id="ARBA00004651"/>
    </source>
</evidence>
<evidence type="ECO:0000313" key="14">
    <source>
        <dbReference type="Proteomes" id="UP000254939"/>
    </source>
</evidence>
<name>A0A370KH66_9HYPH</name>
<dbReference type="AlphaFoldDB" id="A0A370KH66"/>
<evidence type="ECO:0000256" key="8">
    <source>
        <dbReference type="ARBA" id="ARBA00022989"/>
    </source>
</evidence>
<sequence length="90" mass="10027">MAAHIDRRERPEWTPGKAILYGMLVATIAIPGLVTLRPIFLAYEDLRLLDTHIGLILLLAAEFIPVAFLTMFSYFKAIPKELDETAAVDG</sequence>
<dbReference type="GO" id="GO:0005886">
    <property type="term" value="C:plasma membrane"/>
    <property type="evidence" value="ECO:0007669"/>
    <property type="project" value="UniProtKB-SubCell"/>
</dbReference>
<dbReference type="InterPro" id="IPR035906">
    <property type="entry name" value="MetI-like_sf"/>
</dbReference>
<evidence type="ECO:0000256" key="6">
    <source>
        <dbReference type="ARBA" id="ARBA00022597"/>
    </source>
</evidence>
<dbReference type="RefSeq" id="WP_114715259.1">
    <property type="nucleotide sequence ID" value="NZ_KZ857268.1"/>
</dbReference>
<keyword evidence="8 11" id="KW-1133">Transmembrane helix</keyword>
<evidence type="ECO:0000256" key="10">
    <source>
        <dbReference type="ARBA" id="ARBA00041109"/>
    </source>
</evidence>
<comment type="subcellular location">
    <subcellularLocation>
        <location evidence="2">Cell membrane</location>
        <topology evidence="2">Multi-pass membrane protein</topology>
    </subcellularLocation>
</comment>
<reference evidence="13 14" key="1">
    <citation type="submission" date="2017-03" db="EMBL/GenBank/DDBJ databases">
        <title>Genome analysis of Rhizobial strains effectives or ineffectives for nitrogen fixation isolated from bean seeds.</title>
        <authorList>
            <person name="Peralta H."/>
            <person name="Aguilar-Vera A."/>
            <person name="Mora Y."/>
            <person name="Vargas-Lagunas C."/>
            <person name="Girard L."/>
            <person name="Mora J."/>
        </authorList>
    </citation>
    <scope>NUCLEOTIDE SEQUENCE [LARGE SCALE GENOMIC DNA]</scope>
    <source>
        <strain evidence="13 14">CCGM3</strain>
    </source>
</reference>
<keyword evidence="7 11" id="KW-0812">Transmembrane</keyword>
<feature type="domain" description="ABC transmembrane type-1" evidence="12">
    <location>
        <begin position="1"/>
        <end position="90"/>
    </location>
</feature>
<keyword evidence="9 11" id="KW-0472">Membrane</keyword>
<keyword evidence="4" id="KW-0813">Transport</keyword>
<evidence type="ECO:0000256" key="1">
    <source>
        <dbReference type="ARBA" id="ARBA00002264"/>
    </source>
</evidence>
<evidence type="ECO:0000259" key="12">
    <source>
        <dbReference type="PROSITE" id="PS50928"/>
    </source>
</evidence>
<protein>
    <recommendedName>
        <fullName evidence="10">Maltose/maltodextrin transport system permease protein MalG</fullName>
    </recommendedName>
</protein>
<dbReference type="InterPro" id="IPR050901">
    <property type="entry name" value="BP-dep_ABC_trans_perm"/>
</dbReference>
<dbReference type="PROSITE" id="PS50928">
    <property type="entry name" value="ABC_TM1"/>
    <property type="match status" value="1"/>
</dbReference>
<evidence type="ECO:0000256" key="11">
    <source>
        <dbReference type="SAM" id="Phobius"/>
    </source>
</evidence>
<dbReference type="Proteomes" id="UP000254939">
    <property type="component" value="Unassembled WGS sequence"/>
</dbReference>
<evidence type="ECO:0000256" key="7">
    <source>
        <dbReference type="ARBA" id="ARBA00022692"/>
    </source>
</evidence>
<accession>A0A370KH66</accession>
<feature type="transmembrane region" description="Helical" evidence="11">
    <location>
        <begin position="52"/>
        <end position="75"/>
    </location>
</feature>
<gene>
    <name evidence="13" type="ORF">B5K06_27365</name>
</gene>
<dbReference type="InterPro" id="IPR000515">
    <property type="entry name" value="MetI-like"/>
</dbReference>
<keyword evidence="5" id="KW-1003">Cell membrane</keyword>
<dbReference type="PANTHER" id="PTHR32243">
    <property type="entry name" value="MALTOSE TRANSPORT SYSTEM PERMEASE-RELATED"/>
    <property type="match status" value="1"/>
</dbReference>
<dbReference type="Gene3D" id="1.10.3720.10">
    <property type="entry name" value="MetI-like"/>
    <property type="match status" value="1"/>
</dbReference>
<proteinExistence type="inferred from homology"/>
<dbReference type="GO" id="GO:0055085">
    <property type="term" value="P:transmembrane transport"/>
    <property type="evidence" value="ECO:0007669"/>
    <property type="project" value="InterPro"/>
</dbReference>
<evidence type="ECO:0000313" key="13">
    <source>
        <dbReference type="EMBL" id="RDJ04302.1"/>
    </source>
</evidence>
<evidence type="ECO:0000256" key="4">
    <source>
        <dbReference type="ARBA" id="ARBA00022448"/>
    </source>
</evidence>
<evidence type="ECO:0000256" key="5">
    <source>
        <dbReference type="ARBA" id="ARBA00022475"/>
    </source>
</evidence>
<dbReference type="EMBL" id="NAAC01000039">
    <property type="protein sequence ID" value="RDJ04302.1"/>
    <property type="molecule type" value="Genomic_DNA"/>
</dbReference>
<comment type="function">
    <text evidence="1">Part of the ABC transporter complex MalEFGK involved in maltose/maltodextrin import. Probably responsible for the translocation of the substrate across the membrane.</text>
</comment>